<dbReference type="EMBL" id="PDHH01000001">
    <property type="protein sequence ID" value="PSM53106.1"/>
    <property type="molecule type" value="Genomic_DNA"/>
</dbReference>
<reference evidence="2" key="1">
    <citation type="submission" date="2017-10" db="EMBL/GenBank/DDBJ databases">
        <title>Campylobacter species from seals.</title>
        <authorList>
            <person name="Gilbert M.J."/>
            <person name="Zomer A.L."/>
            <person name="Timmerman A.J."/>
            <person name="Duim B."/>
            <person name="Wagenaar J.A."/>
        </authorList>
    </citation>
    <scope>NUCLEOTIDE SEQUENCE [LARGE SCALE GENOMIC DNA]</scope>
    <source>
        <strain evidence="2">17S00004-5</strain>
    </source>
</reference>
<evidence type="ECO:0000313" key="2">
    <source>
        <dbReference type="Proteomes" id="UP000240535"/>
    </source>
</evidence>
<name>A0A2P8R3M5_9BACT</name>
<dbReference type="AlphaFoldDB" id="A0A2P8R3M5"/>
<organism evidence="1 2">
    <name type="scientific">Campylobacter blaseri</name>
    <dbReference type="NCBI Taxonomy" id="2042961"/>
    <lineage>
        <taxon>Bacteria</taxon>
        <taxon>Pseudomonadati</taxon>
        <taxon>Campylobacterota</taxon>
        <taxon>Epsilonproteobacteria</taxon>
        <taxon>Campylobacterales</taxon>
        <taxon>Campylobacteraceae</taxon>
        <taxon>Campylobacter</taxon>
    </lineage>
</organism>
<comment type="caution">
    <text evidence="1">The sequence shown here is derived from an EMBL/GenBank/DDBJ whole genome shotgun (WGS) entry which is preliminary data.</text>
</comment>
<proteinExistence type="predicted"/>
<evidence type="ECO:0000313" key="1">
    <source>
        <dbReference type="EMBL" id="PSM53106.1"/>
    </source>
</evidence>
<dbReference type="Proteomes" id="UP000240535">
    <property type="component" value="Unassembled WGS sequence"/>
</dbReference>
<accession>A0A2P8R3M5</accession>
<sequence>MVDNRNLILYVRPDEKNNFSSITWREWLNNNQDDKQLLKACSLYKNIIYQKLYNKYRDDFYIF</sequence>
<keyword evidence="2" id="KW-1185">Reference proteome</keyword>
<protein>
    <submittedName>
        <fullName evidence="1">Uncharacterized protein</fullName>
    </submittedName>
</protein>
<gene>
    <name evidence="1" type="ORF">CQ405_00720</name>
</gene>